<dbReference type="Proteomes" id="UP000094527">
    <property type="component" value="Unassembled WGS sequence"/>
</dbReference>
<feature type="non-terminal residue" evidence="2">
    <location>
        <position position="188"/>
    </location>
</feature>
<dbReference type="InterPro" id="IPR013783">
    <property type="entry name" value="Ig-like_fold"/>
</dbReference>
<protein>
    <submittedName>
        <fullName evidence="2">Platelet-derived growth factor receptor alpha</fullName>
    </submittedName>
</protein>
<keyword evidence="2" id="KW-0675">Receptor</keyword>
<proteinExistence type="predicted"/>
<evidence type="ECO:0000313" key="2">
    <source>
        <dbReference type="EMBL" id="ODM98152.1"/>
    </source>
</evidence>
<dbReference type="AlphaFoldDB" id="A0A1D2MYS3"/>
<dbReference type="OrthoDB" id="7771744at2759"/>
<accession>A0A1D2MYS3</accession>
<feature type="signal peptide" evidence="1">
    <location>
        <begin position="1"/>
        <end position="26"/>
    </location>
</feature>
<feature type="chain" id="PRO_5008904742" evidence="1">
    <location>
        <begin position="27"/>
        <end position="188"/>
    </location>
</feature>
<reference evidence="2 3" key="1">
    <citation type="journal article" date="2016" name="Genome Biol. Evol.">
        <title>Gene Family Evolution Reflects Adaptation to Soil Environmental Stressors in the Genome of the Collembolan Orchesella cincta.</title>
        <authorList>
            <person name="Faddeeva-Vakhrusheva A."/>
            <person name="Derks M.F."/>
            <person name="Anvar S.Y."/>
            <person name="Agamennone V."/>
            <person name="Suring W."/>
            <person name="Smit S."/>
            <person name="van Straalen N.M."/>
            <person name="Roelofs D."/>
        </authorList>
    </citation>
    <scope>NUCLEOTIDE SEQUENCE [LARGE SCALE GENOMIC DNA]</scope>
    <source>
        <tissue evidence="2">Mixed pool</tissue>
    </source>
</reference>
<keyword evidence="1" id="KW-0732">Signal</keyword>
<evidence type="ECO:0000313" key="3">
    <source>
        <dbReference type="Proteomes" id="UP000094527"/>
    </source>
</evidence>
<organism evidence="2 3">
    <name type="scientific">Orchesella cincta</name>
    <name type="common">Springtail</name>
    <name type="synonym">Podura cincta</name>
    <dbReference type="NCBI Taxonomy" id="48709"/>
    <lineage>
        <taxon>Eukaryota</taxon>
        <taxon>Metazoa</taxon>
        <taxon>Ecdysozoa</taxon>
        <taxon>Arthropoda</taxon>
        <taxon>Hexapoda</taxon>
        <taxon>Collembola</taxon>
        <taxon>Entomobryomorpha</taxon>
        <taxon>Entomobryoidea</taxon>
        <taxon>Orchesellidae</taxon>
        <taxon>Orchesellinae</taxon>
        <taxon>Orchesella</taxon>
    </lineage>
</organism>
<comment type="caution">
    <text evidence="2">The sequence shown here is derived from an EMBL/GenBank/DDBJ whole genome shotgun (WGS) entry which is preliminary data.</text>
</comment>
<sequence>MSWEKIGLKFSAFCALLYFSGNVAQGLPANSGRRLSKQQNGDPPTAKIFQVDQNNRILRQWTRINENSETVIQDIDKIRLECTSDAHPVQWLYIGHGAPVLTSNVTFSRIKDRSGEIATEYVATVLINPVKEHHTGKYICSSTDHFDTRTFFYIYVPENLRKKCRKLMQLSTYFVQCFEWTRYYDSKE</sequence>
<dbReference type="Gene3D" id="2.60.40.10">
    <property type="entry name" value="Immunoglobulins"/>
    <property type="match status" value="1"/>
</dbReference>
<dbReference type="SUPFAM" id="SSF48726">
    <property type="entry name" value="Immunoglobulin"/>
    <property type="match status" value="1"/>
</dbReference>
<dbReference type="InterPro" id="IPR036179">
    <property type="entry name" value="Ig-like_dom_sf"/>
</dbReference>
<evidence type="ECO:0000256" key="1">
    <source>
        <dbReference type="SAM" id="SignalP"/>
    </source>
</evidence>
<name>A0A1D2MYS3_ORCCI</name>
<keyword evidence="3" id="KW-1185">Reference proteome</keyword>
<dbReference type="EMBL" id="LJIJ01000378">
    <property type="protein sequence ID" value="ODM98152.1"/>
    <property type="molecule type" value="Genomic_DNA"/>
</dbReference>
<gene>
    <name evidence="2" type="ORF">Ocin01_08528</name>
</gene>